<dbReference type="Pfam" id="PF12010">
    <property type="entry name" value="DUF3502"/>
    <property type="match status" value="1"/>
</dbReference>
<sequence length="496" mass="57586">MRLEGCVSGERRKGKRFFFVLLLLSLLLTFLEACSYTEEKVRKEEAVIRPEEEVPTLIWWMAGEKPVDYEAGIENINAYLEEKLQIRLELRFEGWGGFLDKTQDIIYDQEYFDIMFVDTNNFGLFASMGALQDITDLIHAYAPKLWEIMPELIWSGARQDGRIYAVPTYKDSALTQYWIFEKRYLEKYNIDIDSLQSWSDLDAYFRMLKRGEGETFYPVLSSREDSLNIFNEYDSFTTGLPIIGVKPDDAERRVVCLLEEENILEKLEYLRQWYLDGLINPNAMQIETLSEPRPFFCGIGWPGAEHVWQQDEGSGELVAKQIYGPIYSKDSIQGAMNAVYANSRYKKEALELLELVNTDQKLRDMLAYGVEGRNFEYNQDGTVHYLNRDWNTSTYTQGNFLIMSPVEGGSWEGMEWNNKNAEKSVLLEFEMDLQELEMELSACKEIWNEYALGFAVGAFDLEKAIPECMQRLRKNGLDTIISEAQKQIDAQYGKDK</sequence>
<feature type="domain" description="DUF3502" evidence="2">
    <location>
        <begin position="426"/>
        <end position="490"/>
    </location>
</feature>
<evidence type="ECO:0000313" key="3">
    <source>
        <dbReference type="EMBL" id="HJC24442.1"/>
    </source>
</evidence>
<dbReference type="PANTHER" id="PTHR43649:SF17">
    <property type="entry name" value="ABC TRANSPORTER SOLUTE BINDING PROTEIN-SUGAR TRANSPORT"/>
    <property type="match status" value="1"/>
</dbReference>
<organism evidence="3 4">
    <name type="scientific">Candidatus Eisenbergiella merdavium</name>
    <dbReference type="NCBI Taxonomy" id="2838551"/>
    <lineage>
        <taxon>Bacteria</taxon>
        <taxon>Bacillati</taxon>
        <taxon>Bacillota</taxon>
        <taxon>Clostridia</taxon>
        <taxon>Lachnospirales</taxon>
        <taxon>Lachnospiraceae</taxon>
        <taxon>Eisenbergiella</taxon>
    </lineage>
</organism>
<name>A0A9D2NFB5_9FIRM</name>
<evidence type="ECO:0000256" key="1">
    <source>
        <dbReference type="SAM" id="Coils"/>
    </source>
</evidence>
<evidence type="ECO:0000313" key="4">
    <source>
        <dbReference type="Proteomes" id="UP000823891"/>
    </source>
</evidence>
<dbReference type="InterPro" id="IPR006059">
    <property type="entry name" value="SBP"/>
</dbReference>
<dbReference type="Pfam" id="PF01547">
    <property type="entry name" value="SBP_bac_1"/>
    <property type="match status" value="1"/>
</dbReference>
<protein>
    <submittedName>
        <fullName evidence="3">ABC transporter substrate-binding protein</fullName>
    </submittedName>
</protein>
<keyword evidence="1" id="KW-0175">Coiled coil</keyword>
<evidence type="ECO:0000259" key="2">
    <source>
        <dbReference type="Pfam" id="PF12010"/>
    </source>
</evidence>
<accession>A0A9D2NFB5</accession>
<reference evidence="3" key="2">
    <citation type="submission" date="2021-04" db="EMBL/GenBank/DDBJ databases">
        <authorList>
            <person name="Gilroy R."/>
        </authorList>
    </citation>
    <scope>NUCLEOTIDE SEQUENCE</scope>
    <source>
        <strain evidence="3">USAMLcec2-132</strain>
    </source>
</reference>
<dbReference type="InterPro" id="IPR050490">
    <property type="entry name" value="Bact_solute-bd_prot1"/>
</dbReference>
<dbReference type="Proteomes" id="UP000823891">
    <property type="component" value="Unassembled WGS sequence"/>
</dbReference>
<gene>
    <name evidence="3" type="ORF">H9761_12145</name>
</gene>
<comment type="caution">
    <text evidence="3">The sequence shown here is derived from an EMBL/GenBank/DDBJ whole genome shotgun (WGS) entry which is preliminary data.</text>
</comment>
<feature type="coiled-coil region" evidence="1">
    <location>
        <begin position="419"/>
        <end position="446"/>
    </location>
</feature>
<dbReference type="AlphaFoldDB" id="A0A9D2NFB5"/>
<dbReference type="SUPFAM" id="SSF53850">
    <property type="entry name" value="Periplasmic binding protein-like II"/>
    <property type="match status" value="1"/>
</dbReference>
<dbReference type="InterPro" id="IPR022627">
    <property type="entry name" value="DUF3502"/>
</dbReference>
<reference evidence="3" key="1">
    <citation type="journal article" date="2021" name="PeerJ">
        <title>Extensive microbial diversity within the chicken gut microbiome revealed by metagenomics and culture.</title>
        <authorList>
            <person name="Gilroy R."/>
            <person name="Ravi A."/>
            <person name="Getino M."/>
            <person name="Pursley I."/>
            <person name="Horton D.L."/>
            <person name="Alikhan N.F."/>
            <person name="Baker D."/>
            <person name="Gharbi K."/>
            <person name="Hall N."/>
            <person name="Watson M."/>
            <person name="Adriaenssens E.M."/>
            <person name="Foster-Nyarko E."/>
            <person name="Jarju S."/>
            <person name="Secka A."/>
            <person name="Antonio M."/>
            <person name="Oren A."/>
            <person name="Chaudhuri R.R."/>
            <person name="La Ragione R."/>
            <person name="Hildebrand F."/>
            <person name="Pallen M.J."/>
        </authorList>
    </citation>
    <scope>NUCLEOTIDE SEQUENCE</scope>
    <source>
        <strain evidence="3">USAMLcec2-132</strain>
    </source>
</reference>
<dbReference type="Gene3D" id="3.40.190.10">
    <property type="entry name" value="Periplasmic binding protein-like II"/>
    <property type="match status" value="1"/>
</dbReference>
<dbReference type="PANTHER" id="PTHR43649">
    <property type="entry name" value="ARABINOSE-BINDING PROTEIN-RELATED"/>
    <property type="match status" value="1"/>
</dbReference>
<dbReference type="EMBL" id="DWWS01000044">
    <property type="protein sequence ID" value="HJC24442.1"/>
    <property type="molecule type" value="Genomic_DNA"/>
</dbReference>
<proteinExistence type="predicted"/>